<dbReference type="AlphaFoldDB" id="A0A318KYG4"/>
<dbReference type="InterPro" id="IPR001845">
    <property type="entry name" value="HTH_ArsR_DNA-bd_dom"/>
</dbReference>
<dbReference type="InterPro" id="IPR011991">
    <property type="entry name" value="ArsR-like_HTH"/>
</dbReference>
<dbReference type="SMART" id="SM00226">
    <property type="entry name" value="LMWPc"/>
    <property type="match status" value="1"/>
</dbReference>
<dbReference type="PANTHER" id="PTHR43428:SF1">
    <property type="entry name" value="ARSENATE REDUCTASE"/>
    <property type="match status" value="1"/>
</dbReference>
<dbReference type="InterPro" id="IPR023485">
    <property type="entry name" value="Ptyr_pPase"/>
</dbReference>
<comment type="caution">
    <text evidence="3">The sequence shown here is derived from an EMBL/GenBank/DDBJ whole genome shotgun (WGS) entry which is preliminary data.</text>
</comment>
<keyword evidence="4" id="KW-1185">Reference proteome</keyword>
<evidence type="ECO:0000259" key="2">
    <source>
        <dbReference type="PROSITE" id="PS50987"/>
    </source>
</evidence>
<proteinExistence type="predicted"/>
<dbReference type="SUPFAM" id="SSF46785">
    <property type="entry name" value="Winged helix' DNA-binding domain"/>
    <property type="match status" value="1"/>
</dbReference>
<evidence type="ECO:0000256" key="1">
    <source>
        <dbReference type="ARBA" id="ARBA00022849"/>
    </source>
</evidence>
<dbReference type="InterPro" id="IPR036390">
    <property type="entry name" value="WH_DNA-bd_sf"/>
</dbReference>
<reference evidence="3 4" key="1">
    <citation type="submission" date="2018-05" db="EMBL/GenBank/DDBJ databases">
        <title>Genomic Encyclopedia of Type Strains, Phase IV (KMG-IV): sequencing the most valuable type-strain genomes for metagenomic binning, comparative biology and taxonomic classification.</title>
        <authorList>
            <person name="Goeker M."/>
        </authorList>
    </citation>
    <scope>NUCLEOTIDE SEQUENCE [LARGE SCALE GENOMIC DNA]</scope>
    <source>
        <strain evidence="3 4">DSM 44704</strain>
    </source>
</reference>
<dbReference type="CDD" id="cd16345">
    <property type="entry name" value="LMWP_ArsC"/>
    <property type="match status" value="1"/>
</dbReference>
<dbReference type="InterPro" id="IPR036196">
    <property type="entry name" value="Ptyr_pPase_sf"/>
</dbReference>
<gene>
    <name evidence="3" type="ORF">DFR70_101305</name>
</gene>
<feature type="domain" description="HTH arsR-type" evidence="2">
    <location>
        <begin position="1"/>
        <end position="96"/>
    </location>
</feature>
<dbReference type="GO" id="GO:0003700">
    <property type="term" value="F:DNA-binding transcription factor activity"/>
    <property type="evidence" value="ECO:0007669"/>
    <property type="project" value="InterPro"/>
</dbReference>
<dbReference type="PANTHER" id="PTHR43428">
    <property type="entry name" value="ARSENATE REDUCTASE"/>
    <property type="match status" value="1"/>
</dbReference>
<sequence>MVDRIEVPQLMRMAAHPLRWALLTELAAGDLRVRELTTAVGEPQNLVSYHLRLLRSAGLITMRRSSFDGRDSYYHLDLTRCGTAFAEAAVALHPGLAPAAATPAPASAAVLFLCTGNSARSPMAEGLLRHRTGGRVEVASAGSHPKPALHRNAVRVMREHYDIDLDGHPTTPLSAVAGRRFDYVITLCDKVREVQRDHGAATLAHWSLPDPAGAAATDQASYPEFRRVAAELDTRIHFLLNQLTPASMRSTDHAEHRN</sequence>
<evidence type="ECO:0000313" key="3">
    <source>
        <dbReference type="EMBL" id="PXX70884.1"/>
    </source>
</evidence>
<dbReference type="Pfam" id="PF01022">
    <property type="entry name" value="HTH_5"/>
    <property type="match status" value="1"/>
</dbReference>
<dbReference type="Gene3D" id="1.10.10.10">
    <property type="entry name" value="Winged helix-like DNA-binding domain superfamily/Winged helix DNA-binding domain"/>
    <property type="match status" value="1"/>
</dbReference>
<protein>
    <submittedName>
        <fullName evidence="3">Protein-tyrosine-phosphatase</fullName>
    </submittedName>
</protein>
<dbReference type="Gene3D" id="3.40.50.2300">
    <property type="match status" value="1"/>
</dbReference>
<dbReference type="Pfam" id="PF01451">
    <property type="entry name" value="LMWPc"/>
    <property type="match status" value="1"/>
</dbReference>
<dbReference type="RefSeq" id="WP_040735104.1">
    <property type="nucleotide sequence ID" value="NZ_QJKF01000001.1"/>
</dbReference>
<dbReference type="InterPro" id="IPR036388">
    <property type="entry name" value="WH-like_DNA-bd_sf"/>
</dbReference>
<dbReference type="EMBL" id="QJKF01000001">
    <property type="protein sequence ID" value="PXX70884.1"/>
    <property type="molecule type" value="Genomic_DNA"/>
</dbReference>
<accession>A0A318KYG4</accession>
<keyword evidence="1" id="KW-0059">Arsenical resistance</keyword>
<dbReference type="CDD" id="cd00090">
    <property type="entry name" value="HTH_ARSR"/>
    <property type="match status" value="1"/>
</dbReference>
<dbReference type="SMART" id="SM00418">
    <property type="entry name" value="HTH_ARSR"/>
    <property type="match status" value="1"/>
</dbReference>
<dbReference type="GO" id="GO:0046685">
    <property type="term" value="P:response to arsenic-containing substance"/>
    <property type="evidence" value="ECO:0007669"/>
    <property type="project" value="UniProtKB-KW"/>
</dbReference>
<dbReference type="PROSITE" id="PS50987">
    <property type="entry name" value="HTH_ARSR_2"/>
    <property type="match status" value="1"/>
</dbReference>
<evidence type="ECO:0000313" key="4">
    <source>
        <dbReference type="Proteomes" id="UP000247569"/>
    </source>
</evidence>
<dbReference type="SUPFAM" id="SSF52788">
    <property type="entry name" value="Phosphotyrosine protein phosphatases I"/>
    <property type="match status" value="1"/>
</dbReference>
<dbReference type="Proteomes" id="UP000247569">
    <property type="component" value="Unassembled WGS sequence"/>
</dbReference>
<organism evidence="3 4">
    <name type="scientific">Nocardia tenerifensis</name>
    <dbReference type="NCBI Taxonomy" id="228006"/>
    <lineage>
        <taxon>Bacteria</taxon>
        <taxon>Bacillati</taxon>
        <taxon>Actinomycetota</taxon>
        <taxon>Actinomycetes</taxon>
        <taxon>Mycobacteriales</taxon>
        <taxon>Nocardiaceae</taxon>
        <taxon>Nocardia</taxon>
    </lineage>
</organism>
<name>A0A318KYG4_9NOCA</name>